<evidence type="ECO:0000313" key="9">
    <source>
        <dbReference type="Proteomes" id="UP001595923"/>
    </source>
</evidence>
<feature type="transmembrane region" description="Helical" evidence="6">
    <location>
        <begin position="180"/>
        <end position="202"/>
    </location>
</feature>
<protein>
    <submittedName>
        <fullName evidence="8">DUF1707 and DUF4870 domain-containing protein</fullName>
    </submittedName>
</protein>
<dbReference type="Pfam" id="PF09685">
    <property type="entry name" value="MamF_MmsF"/>
    <property type="match status" value="1"/>
</dbReference>
<evidence type="ECO:0000313" key="8">
    <source>
        <dbReference type="EMBL" id="MFC4564094.1"/>
    </source>
</evidence>
<dbReference type="Proteomes" id="UP001595923">
    <property type="component" value="Unassembled WGS sequence"/>
</dbReference>
<reference evidence="9" key="1">
    <citation type="journal article" date="2019" name="Int. J. Syst. Evol. Microbiol.">
        <title>The Global Catalogue of Microorganisms (GCM) 10K type strain sequencing project: providing services to taxonomists for standard genome sequencing and annotation.</title>
        <authorList>
            <consortium name="The Broad Institute Genomics Platform"/>
            <consortium name="The Broad Institute Genome Sequencing Center for Infectious Disease"/>
            <person name="Wu L."/>
            <person name="Ma J."/>
        </authorList>
    </citation>
    <scope>NUCLEOTIDE SEQUENCE [LARGE SCALE GENOMIC DNA]</scope>
    <source>
        <strain evidence="9">XZYJ18</strain>
    </source>
</reference>
<accession>A0ABV9E1P9</accession>
<comment type="caution">
    <text evidence="8">The sequence shown here is derived from an EMBL/GenBank/DDBJ whole genome shotgun (WGS) entry which is preliminary data.</text>
</comment>
<keyword evidence="4 6" id="KW-0472">Membrane</keyword>
<feature type="transmembrane region" description="Helical" evidence="6">
    <location>
        <begin position="112"/>
        <end position="134"/>
    </location>
</feature>
<keyword evidence="9" id="KW-1185">Reference proteome</keyword>
<proteinExistence type="predicted"/>
<sequence>MAVHEPMTPSGPERRWGASPRPSGPASPHPQLRLTHAERDAVADRLRDAYANGQLDEDELEERLGLALRAKVGSELTPLLLDLQPGPAAEPAPPAGGAAPAADGRLSGADRLMAFAGHASGYFSFVGPLVMLLASRDSSRFVRRHAMEALNYQITFAVASVVLLGLYWLIVPAIAWVLMLLGWCFMPMVAGLMALLGGGWRYPFTWRPVKGR</sequence>
<evidence type="ECO:0000256" key="6">
    <source>
        <dbReference type="SAM" id="Phobius"/>
    </source>
</evidence>
<evidence type="ECO:0000256" key="2">
    <source>
        <dbReference type="ARBA" id="ARBA00022692"/>
    </source>
</evidence>
<organism evidence="8 9">
    <name type="scientific">Nocardiopsis mangrovi</name>
    <dbReference type="NCBI Taxonomy" id="1179818"/>
    <lineage>
        <taxon>Bacteria</taxon>
        <taxon>Bacillati</taxon>
        <taxon>Actinomycetota</taxon>
        <taxon>Actinomycetes</taxon>
        <taxon>Streptosporangiales</taxon>
        <taxon>Nocardiopsidaceae</taxon>
        <taxon>Nocardiopsis</taxon>
    </lineage>
</organism>
<evidence type="ECO:0000256" key="5">
    <source>
        <dbReference type="SAM" id="MobiDB-lite"/>
    </source>
</evidence>
<feature type="transmembrane region" description="Helical" evidence="6">
    <location>
        <begin position="154"/>
        <end position="174"/>
    </location>
</feature>
<evidence type="ECO:0000259" key="7">
    <source>
        <dbReference type="Pfam" id="PF08044"/>
    </source>
</evidence>
<feature type="region of interest" description="Disordered" evidence="5">
    <location>
        <begin position="1"/>
        <end position="39"/>
    </location>
</feature>
<evidence type="ECO:0000256" key="1">
    <source>
        <dbReference type="ARBA" id="ARBA00004141"/>
    </source>
</evidence>
<dbReference type="InterPro" id="IPR019109">
    <property type="entry name" value="MamF_MmsF"/>
</dbReference>
<evidence type="ECO:0000256" key="4">
    <source>
        <dbReference type="ARBA" id="ARBA00023136"/>
    </source>
</evidence>
<dbReference type="RefSeq" id="WP_378576907.1">
    <property type="nucleotide sequence ID" value="NZ_JBHSFQ010000020.1"/>
</dbReference>
<feature type="region of interest" description="Disordered" evidence="5">
    <location>
        <begin position="83"/>
        <end position="102"/>
    </location>
</feature>
<keyword evidence="3 6" id="KW-1133">Transmembrane helix</keyword>
<name>A0ABV9E1P9_9ACTN</name>
<keyword evidence="2 6" id="KW-0812">Transmembrane</keyword>
<dbReference type="EMBL" id="JBHSFQ010000020">
    <property type="protein sequence ID" value="MFC4564094.1"/>
    <property type="molecule type" value="Genomic_DNA"/>
</dbReference>
<dbReference type="Pfam" id="PF08044">
    <property type="entry name" value="DUF1707"/>
    <property type="match status" value="1"/>
</dbReference>
<gene>
    <name evidence="8" type="ORF">ACFO4E_19715</name>
</gene>
<evidence type="ECO:0000256" key="3">
    <source>
        <dbReference type="ARBA" id="ARBA00022989"/>
    </source>
</evidence>
<feature type="domain" description="DUF1707" evidence="7">
    <location>
        <begin position="32"/>
        <end position="84"/>
    </location>
</feature>
<comment type="subcellular location">
    <subcellularLocation>
        <location evidence="1">Membrane</location>
        <topology evidence="1">Multi-pass membrane protein</topology>
    </subcellularLocation>
</comment>
<dbReference type="InterPro" id="IPR012551">
    <property type="entry name" value="DUF1707_SHOCT-like"/>
</dbReference>